<evidence type="ECO:0000313" key="17">
    <source>
        <dbReference type="EMBL" id="AZS51471.1"/>
    </source>
</evidence>
<dbReference type="RefSeq" id="WP_127164223.1">
    <property type="nucleotide sequence ID" value="NZ_CP029822.1"/>
</dbReference>
<dbReference type="Pfam" id="PF12860">
    <property type="entry name" value="PAS_7"/>
    <property type="match status" value="1"/>
</dbReference>
<keyword evidence="9 13" id="KW-1133">Transmembrane helix</keyword>
<evidence type="ECO:0000256" key="13">
    <source>
        <dbReference type="SAM" id="Phobius"/>
    </source>
</evidence>
<keyword evidence="10 13" id="KW-0472">Membrane</keyword>
<dbReference type="PANTHER" id="PTHR43047">
    <property type="entry name" value="TWO-COMPONENT HISTIDINE PROTEIN KINASE"/>
    <property type="match status" value="1"/>
</dbReference>
<feature type="transmembrane region" description="Helical" evidence="13">
    <location>
        <begin position="248"/>
        <end position="266"/>
    </location>
</feature>
<keyword evidence="5 11" id="KW-0597">Phosphoprotein</keyword>
<dbReference type="Gene3D" id="3.30.565.10">
    <property type="entry name" value="Histidine kinase-like ATPase, C-terminal domain"/>
    <property type="match status" value="1"/>
</dbReference>
<dbReference type="FunFam" id="1.10.287.130:FF:000063">
    <property type="entry name" value="Hybrid sensor histidine kinase/response regulator"/>
    <property type="match status" value="1"/>
</dbReference>
<dbReference type="SUPFAM" id="SSF47384">
    <property type="entry name" value="Homodimeric domain of signal transducing histidine kinase"/>
    <property type="match status" value="1"/>
</dbReference>
<dbReference type="InterPro" id="IPR035965">
    <property type="entry name" value="PAS-like_dom_sf"/>
</dbReference>
<dbReference type="InterPro" id="IPR001734">
    <property type="entry name" value="Na/solute_symporter"/>
</dbReference>
<comment type="similarity">
    <text evidence="3">Belongs to the sodium:solute symporter (SSF) (TC 2.A.21) family.</text>
</comment>
<dbReference type="InterPro" id="IPR001789">
    <property type="entry name" value="Sig_transdc_resp-reg_receiver"/>
</dbReference>
<dbReference type="PROSITE" id="PS50053">
    <property type="entry name" value="UBIQUITIN_2"/>
    <property type="match status" value="1"/>
</dbReference>
<dbReference type="GO" id="GO:0009927">
    <property type="term" value="F:histidine phosphotransfer kinase activity"/>
    <property type="evidence" value="ECO:0007669"/>
    <property type="project" value="TreeGrafter"/>
</dbReference>
<evidence type="ECO:0000256" key="12">
    <source>
        <dbReference type="SAM" id="Coils"/>
    </source>
</evidence>
<feature type="domain" description="Histidine kinase" evidence="15">
    <location>
        <begin position="795"/>
        <end position="1006"/>
    </location>
</feature>
<evidence type="ECO:0000256" key="7">
    <source>
        <dbReference type="ARBA" id="ARBA00022692"/>
    </source>
</evidence>
<dbReference type="InterPro" id="IPR004358">
    <property type="entry name" value="Sig_transdc_His_kin-like_C"/>
</dbReference>
<dbReference type="GO" id="GO:0000155">
    <property type="term" value="F:phosphorelay sensor kinase activity"/>
    <property type="evidence" value="ECO:0007669"/>
    <property type="project" value="InterPro"/>
</dbReference>
<feature type="transmembrane region" description="Helical" evidence="13">
    <location>
        <begin position="69"/>
        <end position="88"/>
    </location>
</feature>
<dbReference type="PROSITE" id="PS50109">
    <property type="entry name" value="HIS_KIN"/>
    <property type="match status" value="1"/>
</dbReference>
<feature type="transmembrane region" description="Helical" evidence="13">
    <location>
        <begin position="381"/>
        <end position="401"/>
    </location>
</feature>
<dbReference type="SMART" id="SM00388">
    <property type="entry name" value="HisKA"/>
    <property type="match status" value="1"/>
</dbReference>
<dbReference type="InterPro" id="IPR011006">
    <property type="entry name" value="CheY-like_superfamily"/>
</dbReference>
<dbReference type="InterPro" id="IPR005467">
    <property type="entry name" value="His_kinase_dom"/>
</dbReference>
<dbReference type="EC" id="2.7.13.3" evidence="4"/>
<reference evidence="18" key="1">
    <citation type="submission" date="2018-06" db="EMBL/GenBank/DDBJ databases">
        <title>Complete genome of Pseudomonas insecticola strain QZS01.</title>
        <authorList>
            <person name="Wang J."/>
            <person name="Su Q."/>
        </authorList>
    </citation>
    <scope>NUCLEOTIDE SEQUENCE [LARGE SCALE GENOMIC DNA]</scope>
    <source>
        <strain evidence="18">QZS01</strain>
    </source>
</reference>
<evidence type="ECO:0000256" key="11">
    <source>
        <dbReference type="PROSITE-ProRule" id="PRU00169"/>
    </source>
</evidence>
<dbReference type="Proteomes" id="UP000273143">
    <property type="component" value="Chromosome"/>
</dbReference>
<feature type="coiled-coil region" evidence="12">
    <location>
        <begin position="740"/>
        <end position="774"/>
    </location>
</feature>
<feature type="transmembrane region" description="Helical" evidence="13">
    <location>
        <begin position="328"/>
        <end position="352"/>
    </location>
</feature>
<feature type="domain" description="Ubiquitin-like" evidence="14">
    <location>
        <begin position="927"/>
        <end position="968"/>
    </location>
</feature>
<dbReference type="InterPro" id="IPR038377">
    <property type="entry name" value="Na/Glc_symporter_sf"/>
</dbReference>
<dbReference type="Pfam" id="PF00512">
    <property type="entry name" value="HisKA"/>
    <property type="match status" value="1"/>
</dbReference>
<dbReference type="AlphaFoldDB" id="A0A3S9XGB8"/>
<feature type="transmembrane region" description="Helical" evidence="13">
    <location>
        <begin position="286"/>
        <end position="308"/>
    </location>
</feature>
<feature type="transmembrane region" description="Helical" evidence="13">
    <location>
        <begin position="40"/>
        <end position="57"/>
    </location>
</feature>
<dbReference type="GO" id="GO:0005886">
    <property type="term" value="C:plasma membrane"/>
    <property type="evidence" value="ECO:0007669"/>
    <property type="project" value="TreeGrafter"/>
</dbReference>
<dbReference type="EMBL" id="CP029822">
    <property type="protein sequence ID" value="AZS51471.1"/>
    <property type="molecule type" value="Genomic_DNA"/>
</dbReference>
<comment type="catalytic activity">
    <reaction evidence="1">
        <text>ATP + protein L-histidine = ADP + protein N-phospho-L-histidine.</text>
        <dbReference type="EC" id="2.7.13.3"/>
    </reaction>
</comment>
<dbReference type="GO" id="GO:0022857">
    <property type="term" value="F:transmembrane transporter activity"/>
    <property type="evidence" value="ECO:0007669"/>
    <property type="project" value="InterPro"/>
</dbReference>
<evidence type="ECO:0000256" key="3">
    <source>
        <dbReference type="ARBA" id="ARBA00006434"/>
    </source>
</evidence>
<dbReference type="InterPro" id="IPR036890">
    <property type="entry name" value="HATPase_C_sf"/>
</dbReference>
<feature type="modified residue" description="4-aspartylphosphate" evidence="11">
    <location>
        <position position="1082"/>
    </location>
</feature>
<dbReference type="Gene3D" id="3.30.450.20">
    <property type="entry name" value="PAS domain"/>
    <property type="match status" value="1"/>
</dbReference>
<dbReference type="InterPro" id="IPR003661">
    <property type="entry name" value="HisK_dim/P_dom"/>
</dbReference>
<dbReference type="Gene3D" id="1.10.287.130">
    <property type="match status" value="1"/>
</dbReference>
<dbReference type="Gene3D" id="3.40.50.2300">
    <property type="match status" value="1"/>
</dbReference>
<dbReference type="SMART" id="SM00387">
    <property type="entry name" value="HATPase_c"/>
    <property type="match status" value="1"/>
</dbReference>
<keyword evidence="8" id="KW-0418">Kinase</keyword>
<dbReference type="SUPFAM" id="SSF52172">
    <property type="entry name" value="CheY-like"/>
    <property type="match status" value="1"/>
</dbReference>
<feature type="transmembrane region" description="Helical" evidence="13">
    <location>
        <begin position="116"/>
        <end position="134"/>
    </location>
</feature>
<dbReference type="KEGG" id="emo:DM558_12135"/>
<evidence type="ECO:0000256" key="8">
    <source>
        <dbReference type="ARBA" id="ARBA00022777"/>
    </source>
</evidence>
<dbReference type="PRINTS" id="PR00344">
    <property type="entry name" value="BCTRLSENSOR"/>
</dbReference>
<dbReference type="PROSITE" id="PS50110">
    <property type="entry name" value="RESPONSE_REGULATORY"/>
    <property type="match status" value="1"/>
</dbReference>
<evidence type="ECO:0000259" key="15">
    <source>
        <dbReference type="PROSITE" id="PS50109"/>
    </source>
</evidence>
<keyword evidence="7 13" id="KW-0812">Transmembrane</keyword>
<evidence type="ECO:0000256" key="5">
    <source>
        <dbReference type="ARBA" id="ARBA00022553"/>
    </source>
</evidence>
<protein>
    <recommendedName>
        <fullName evidence="4">histidine kinase</fullName>
        <ecNumber evidence="4">2.7.13.3</ecNumber>
    </recommendedName>
</protein>
<dbReference type="FunFam" id="3.30.565.10:FF:000049">
    <property type="entry name" value="Two-component sensor histidine kinase"/>
    <property type="match status" value="1"/>
</dbReference>
<feature type="transmembrane region" description="Helical" evidence="13">
    <location>
        <begin position="477"/>
        <end position="505"/>
    </location>
</feature>
<evidence type="ECO:0000313" key="18">
    <source>
        <dbReference type="Proteomes" id="UP000273143"/>
    </source>
</evidence>
<keyword evidence="12" id="KW-0175">Coiled coil</keyword>
<dbReference type="PROSITE" id="PS50283">
    <property type="entry name" value="NA_SOLUT_SYMP_3"/>
    <property type="match status" value="1"/>
</dbReference>
<evidence type="ECO:0000256" key="4">
    <source>
        <dbReference type="ARBA" id="ARBA00012438"/>
    </source>
</evidence>
<feature type="transmembrane region" description="Helical" evidence="13">
    <location>
        <begin position="6"/>
        <end position="28"/>
    </location>
</feature>
<dbReference type="InterPro" id="IPR036097">
    <property type="entry name" value="HisK_dim/P_sf"/>
</dbReference>
<dbReference type="InterPro" id="IPR003594">
    <property type="entry name" value="HATPase_dom"/>
</dbReference>
<keyword evidence="6" id="KW-0808">Transferase</keyword>
<evidence type="ECO:0000256" key="6">
    <source>
        <dbReference type="ARBA" id="ARBA00022679"/>
    </source>
</evidence>
<feature type="transmembrane region" description="Helical" evidence="13">
    <location>
        <begin position="407"/>
        <end position="428"/>
    </location>
</feature>
<feature type="domain" description="Response regulatory" evidence="16">
    <location>
        <begin position="1032"/>
        <end position="1149"/>
    </location>
</feature>
<keyword evidence="18" id="KW-1185">Reference proteome</keyword>
<proteinExistence type="inferred from homology"/>
<feature type="transmembrane region" description="Helical" evidence="13">
    <location>
        <begin position="191"/>
        <end position="219"/>
    </location>
</feature>
<evidence type="ECO:0000256" key="1">
    <source>
        <dbReference type="ARBA" id="ARBA00000085"/>
    </source>
</evidence>
<dbReference type="InterPro" id="IPR000626">
    <property type="entry name" value="Ubiquitin-like_dom"/>
</dbReference>
<evidence type="ECO:0000256" key="9">
    <source>
        <dbReference type="ARBA" id="ARBA00022989"/>
    </source>
</evidence>
<name>A0A3S9XGB8_9GAMM</name>
<dbReference type="Pfam" id="PF00072">
    <property type="entry name" value="Response_reg"/>
    <property type="match status" value="1"/>
</dbReference>
<feature type="transmembrane region" description="Helical" evidence="13">
    <location>
        <begin position="154"/>
        <end position="179"/>
    </location>
</feature>
<evidence type="ECO:0000256" key="10">
    <source>
        <dbReference type="ARBA" id="ARBA00023136"/>
    </source>
</evidence>
<dbReference type="SUPFAM" id="SSF55785">
    <property type="entry name" value="PYP-like sensor domain (PAS domain)"/>
    <property type="match status" value="1"/>
</dbReference>
<evidence type="ECO:0000259" key="14">
    <source>
        <dbReference type="PROSITE" id="PS50053"/>
    </source>
</evidence>
<evidence type="ECO:0000259" key="16">
    <source>
        <dbReference type="PROSITE" id="PS50110"/>
    </source>
</evidence>
<dbReference type="Pfam" id="PF02518">
    <property type="entry name" value="HATPase_c"/>
    <property type="match status" value="1"/>
</dbReference>
<dbReference type="CDD" id="cd00075">
    <property type="entry name" value="HATPase"/>
    <property type="match status" value="1"/>
</dbReference>
<organism evidence="17 18">
    <name type="scientific">Entomomonas moraniae</name>
    <dbReference type="NCBI Taxonomy" id="2213226"/>
    <lineage>
        <taxon>Bacteria</taxon>
        <taxon>Pseudomonadati</taxon>
        <taxon>Pseudomonadota</taxon>
        <taxon>Gammaproteobacteria</taxon>
        <taxon>Pseudomonadales</taxon>
        <taxon>Pseudomonadaceae</taxon>
        <taxon>Entomomonas</taxon>
    </lineage>
</organism>
<dbReference type="NCBIfam" id="NF041832">
    <property type="entry name" value="near_NosP_CTERM"/>
    <property type="match status" value="1"/>
</dbReference>
<dbReference type="CDD" id="cd00082">
    <property type="entry name" value="HisKA"/>
    <property type="match status" value="1"/>
</dbReference>
<dbReference type="SUPFAM" id="SSF55874">
    <property type="entry name" value="ATPase domain of HSP90 chaperone/DNA topoisomerase II/histidine kinase"/>
    <property type="match status" value="1"/>
</dbReference>
<evidence type="ECO:0000256" key="2">
    <source>
        <dbReference type="ARBA" id="ARBA00004141"/>
    </source>
</evidence>
<gene>
    <name evidence="17" type="ORF">DM558_12135</name>
</gene>
<sequence>MLWYSCIIVTALVIYTILLYGSTIYASLNNTNISSPFLRKLFYGLSFTAYSSGWIYLGALESADNEPWTYLPLFLGPFIVFIFFHRFFTKILVISHKENIPSIPIFLEKRYGNSKALAIVITLVCIIIFIPYIALQLRAVITLLSVTLEYDSDYSITAINYIVLAVTICLVFLIIIISGRQENLVQNKYKSLLFIASISAFLKVIAFIVIALLACYLFYKSFSSQNLAIDFYSMTKSIFFKNFNLAEFIFQTTISMMAGICIIYLFQTNIAKEQKVKDFYAARWIFLFYLLIIALSTIPIIIIGHLMIKDIGNEYWLIVLPIYEKSSILILITVLGGFAATAGTTIVCCFSLSRIINQTFFSNYSLSLSSPSFFQLQTFRWLSIITILMLAFVCHLCLSYQTTLSDIGWISFAGLIQLFPAMLGALYWRSANKQGVILGILLGISFWAATLLLPLLLKHDISQFPTNSILEWIAELLPFHLSYITFCTTLAFLINFTVFFTFSLLSKKRVVEYWQATKFINQNGYKQGSNAFVVTVEDLLLIAARFIGDKKTLTLFENFAREQEVPLVLNNKATPELIYYTEHLLAEKLGSSTARAMVGSAIEGKEMQMEDVLLIADEASEVLRFNRSLLQGALEHIDQGISVIDKSLQLVFWNQSYMDLFDYPEDFITAGKPVGDIIYYNATRGMCGSGTIDEIVIKRLKWLSLGSPHKSERVFPNGRVIEIIGNPMPSGGFVTSFTDITAYREAERKLQESNELLEQRVDARTKELSELNTALIKAKSHAEQANESKTRFLAAVSHDLMQPLNAARLFASSLSQEALPASANSLIDHLELSLSSAEELISDLLDISRLESGRIVPKNETVSLAILFDTINKEFSALIPEDISFKAHICHAFVKTDAKLLKRILQNFLTNAFRYGEGRVILGARRLKDHIRIEVWDQGQGIPEDKQKIIFEEFKRLDSHQTRAEKGLGLGLAIADGFCKLLNHPIGVRSWLGKGSVFSVTVPISAPPVPSVNKNADTPAPSMPVPNTTAINILCVDNEESILIGMKTLLSRWQCNVMIAKDQKECENILATDFKPQILLIDYHLDAGYTGTELIRWLRDYLKAPELPAIIISADNTPEIIEKLQQDKLDFIKKPIKPAQLRALISLHVNLK</sequence>
<comment type="subcellular location">
    <subcellularLocation>
        <location evidence="2">Membrane</location>
        <topology evidence="2">Multi-pass membrane protein</topology>
    </subcellularLocation>
</comment>
<dbReference type="Gene3D" id="1.20.1730.10">
    <property type="entry name" value="Sodium/glucose cotransporter"/>
    <property type="match status" value="1"/>
</dbReference>
<accession>A0A3S9XGB8</accession>
<feature type="transmembrane region" description="Helical" evidence="13">
    <location>
        <begin position="435"/>
        <end position="457"/>
    </location>
</feature>
<dbReference type="SMART" id="SM00448">
    <property type="entry name" value="REC"/>
    <property type="match status" value="1"/>
</dbReference>
<dbReference type="PANTHER" id="PTHR43047:SF9">
    <property type="entry name" value="HISTIDINE KINASE"/>
    <property type="match status" value="1"/>
</dbReference>